<evidence type="ECO:0000313" key="1">
    <source>
        <dbReference type="EMBL" id="KCW67054.1"/>
    </source>
</evidence>
<name>A0A059BM06_EUCGR</name>
<reference evidence="1" key="1">
    <citation type="submission" date="2013-07" db="EMBL/GenBank/DDBJ databases">
        <title>The genome of Eucalyptus grandis.</title>
        <authorList>
            <person name="Schmutz J."/>
            <person name="Hayes R."/>
            <person name="Myburg A."/>
            <person name="Tuskan G."/>
            <person name="Grattapaglia D."/>
            <person name="Rokhsar D.S."/>
        </authorList>
    </citation>
    <scope>NUCLEOTIDE SEQUENCE</scope>
    <source>
        <tissue evidence="1">Leaf extractions</tissue>
    </source>
</reference>
<accession>A0A059BM06</accession>
<dbReference type="Gramene" id="KCW67054">
    <property type="protein sequence ID" value="KCW67054"/>
    <property type="gene ID" value="EUGRSUZ_F00826"/>
</dbReference>
<proteinExistence type="predicted"/>
<dbReference type="AlphaFoldDB" id="A0A059BM06"/>
<gene>
    <name evidence="1" type="ORF">EUGRSUZ_F00826</name>
</gene>
<organism evidence="1">
    <name type="scientific">Eucalyptus grandis</name>
    <name type="common">Flooded gum</name>
    <dbReference type="NCBI Taxonomy" id="71139"/>
    <lineage>
        <taxon>Eukaryota</taxon>
        <taxon>Viridiplantae</taxon>
        <taxon>Streptophyta</taxon>
        <taxon>Embryophyta</taxon>
        <taxon>Tracheophyta</taxon>
        <taxon>Spermatophyta</taxon>
        <taxon>Magnoliopsida</taxon>
        <taxon>eudicotyledons</taxon>
        <taxon>Gunneridae</taxon>
        <taxon>Pentapetalae</taxon>
        <taxon>rosids</taxon>
        <taxon>malvids</taxon>
        <taxon>Myrtales</taxon>
        <taxon>Myrtaceae</taxon>
        <taxon>Myrtoideae</taxon>
        <taxon>Eucalypteae</taxon>
        <taxon>Eucalyptus</taxon>
    </lineage>
</organism>
<protein>
    <submittedName>
        <fullName evidence="1">Uncharacterized protein</fullName>
    </submittedName>
</protein>
<sequence length="87" mass="9585">MHSSVPTASFVDENKTLNSVGFLDFNKRICKALPSALDDRAFVTSLYFIWVLVENSIDAFCPVSSSLLGANALTCLVRRLPTSWMGQ</sequence>
<dbReference type="EMBL" id="KK198758">
    <property type="protein sequence ID" value="KCW67054.1"/>
    <property type="molecule type" value="Genomic_DNA"/>
</dbReference>
<dbReference type="InParanoid" id="A0A059BM06"/>